<dbReference type="SUPFAM" id="SSF49899">
    <property type="entry name" value="Concanavalin A-like lectins/glucanases"/>
    <property type="match status" value="1"/>
</dbReference>
<dbReference type="InterPro" id="IPR013320">
    <property type="entry name" value="ConA-like_dom_sf"/>
</dbReference>
<reference evidence="4" key="3">
    <citation type="submission" date="2015-06" db="UniProtKB">
        <authorList>
            <consortium name="EnsemblProtists"/>
        </authorList>
    </citation>
    <scope>IDENTIFICATION</scope>
</reference>
<dbReference type="GeneID" id="17289710"/>
<dbReference type="RefSeq" id="XP_005819946.1">
    <property type="nucleotide sequence ID" value="XM_005819889.1"/>
</dbReference>
<dbReference type="EMBL" id="JH993162">
    <property type="protein sequence ID" value="EKX32966.1"/>
    <property type="molecule type" value="Genomic_DNA"/>
</dbReference>
<dbReference type="eggNOG" id="ENOG502QS1U">
    <property type="taxonomic scope" value="Eukaryota"/>
</dbReference>
<dbReference type="PANTHER" id="PTHR13743">
    <property type="entry name" value="BEIGE/BEACH-RELATED"/>
    <property type="match status" value="1"/>
</dbReference>
<evidence type="ECO:0000256" key="1">
    <source>
        <dbReference type="SAM" id="Coils"/>
    </source>
</evidence>
<protein>
    <submittedName>
        <fullName evidence="3 4">Uncharacterized protein</fullName>
    </submittedName>
</protein>
<feature type="compositionally biased region" description="Basic and acidic residues" evidence="2">
    <location>
        <begin position="107"/>
        <end position="122"/>
    </location>
</feature>
<dbReference type="KEGG" id="gtt:GUITHDRAFT_120843"/>
<organism evidence="3">
    <name type="scientific">Guillardia theta (strain CCMP2712)</name>
    <name type="common">Cryptophyte</name>
    <dbReference type="NCBI Taxonomy" id="905079"/>
    <lineage>
        <taxon>Eukaryota</taxon>
        <taxon>Cryptophyceae</taxon>
        <taxon>Pyrenomonadales</taxon>
        <taxon>Geminigeraceae</taxon>
        <taxon>Guillardia</taxon>
    </lineage>
</organism>
<dbReference type="OrthoDB" id="5589702at2759"/>
<gene>
    <name evidence="3" type="ORF">GUITHDRAFT_120843</name>
</gene>
<feature type="compositionally biased region" description="Polar residues" evidence="2">
    <location>
        <begin position="928"/>
        <end position="937"/>
    </location>
</feature>
<dbReference type="HOGENOM" id="CLU_232136_0_0_1"/>
<feature type="region of interest" description="Disordered" evidence="2">
    <location>
        <begin position="93"/>
        <end position="127"/>
    </location>
</feature>
<dbReference type="Pfam" id="PF13385">
    <property type="entry name" value="Laminin_G_3"/>
    <property type="match status" value="1"/>
</dbReference>
<dbReference type="InterPro" id="IPR011989">
    <property type="entry name" value="ARM-like"/>
</dbReference>
<dbReference type="EnsemblProtists" id="EKX32966">
    <property type="protein sequence ID" value="EKX32966"/>
    <property type="gene ID" value="GUITHDRAFT_120843"/>
</dbReference>
<keyword evidence="1" id="KW-0175">Coiled coil</keyword>
<evidence type="ECO:0000313" key="5">
    <source>
        <dbReference type="Proteomes" id="UP000011087"/>
    </source>
</evidence>
<feature type="compositionally biased region" description="Basic and acidic residues" evidence="2">
    <location>
        <begin position="914"/>
        <end position="923"/>
    </location>
</feature>
<dbReference type="SUPFAM" id="SSF48371">
    <property type="entry name" value="ARM repeat"/>
    <property type="match status" value="3"/>
</dbReference>
<dbReference type="Proteomes" id="UP000011087">
    <property type="component" value="Unassembled WGS sequence"/>
</dbReference>
<sequence>MKAWHKYRTFKRVQKLWAEYKEVAQSELESPDGKLVLVSQKLSTFLDSFQNAYTEFKASSNGKTLKAFYGDCTEVLVSLLDLVDRHLSNCHEAGQSQHEGSVGERPSNAKEEGEAREGEQKDTSQVPSWIIEARDPEVSFQIAQTINKALQVAELILREEKYRGIATVDAPKIIQKVVSLLENVKSTEAKKAVLRMIGSMSQSLESKLEIFRMDGYRKVLQVLMDSEDGISREALKTLTHFLQAHDEEMDSESEAPPQLKQAIEIVEKTSNKIGFRLSISPSVVWKTTKAAVSEAQKLISRSGRPAEDVDDDVSEESSGGCKVENRELEFPPSRKEIAARIEELELELKEFEDSVSLVEGQDLSPRAYTDFLISEHMHSERTDDDLMQQIMGIQGALSTLVSKLAEAASDVQLDVIATISKILRNNRRNQKEFRDINGYTFMTKILNGINDYKSPAGQLFLKDFFGLMKNIITDGNHDHSIGNVDALVLILKLISSDCHLEVKIRAVSVVKELLILNDLNVVCVKMKQGIDILIQELQTMLLNEDLVRGYISSPYSQLMEAMLDCVSYCAVLLSRHDHETLERLFHVSFSDVNMHPLVRLEMILSTRDLFRDRASRNLSFSSKSMFVGILNQLSMISQVRFESNSDENNLGLLTFLHNSTGHRSPKENVVIMLLEMLCHFVSRDPSQIGNFVGMQGHEVMESLVLSSFPLTVCALSVWILLEVTWLSPNEAECVNSLERLLDRDDLPIKKRILVLIMIRSWLNEMDVGDKEFSIRVRFRDSAMFQVLLKTIQIGGPTVAREAFKTLGCIVGKNEKLKQHLESKVTFQRLTDILKESNIKLDLSVMEYMLQMSSSYPLENILCSNFQSVPRLAAVDINSNVIMNIRKPTPRFVGRLTCARDSSHVPNDVGAKSETASRKSEASSRLKWTPSNSSQSEARTMVCSSDSSQLDSRDRMLETLSSDLCPDPDSSRGQKLSLFRFRSSAAACMLLETLPRSEPSIQRTVLATIHTLLQLNPENLRLAAMTQCISLVFTNIIPNSPGMEEMYMDILALVGSYSMSTSEVEFLLTLASSGSESMASEQGKDSLVLKLICSICERCLPLHFFHCDGRPAWIRTSCIDKFPPPKVGYTLSCWIQISSFHGEESTLMRWTQGATQLCELYFQRIGAEDDSARCLSVRTQAQDKSAENNIPFAFNAFNAYSFAADHKWHHVVFTHCNRTLSLYVDGSFIQSCSFLTYPHSQSGSFSKEKPLTGWFFGDSKDASQGTFRGAVSTIYITEGVWDSKMVSSVHSLGTLQVDSVRLKSMNTDMKFMSIIHPKNCVESKSSLLSSTMMDIEALGSPSWSNIAENLIDRFTQSLNADATSTARKSSDKIHSFSAWPKKGYQEEAPSEYGGFLQTHSTESFQQCLTETGGIRLVIRLLHSVKSHHKQTVLEILAQLMRTWESSRAEFAILNGYNILLYIFKSSVDVSLPVFHTLIKMASLGGTSGLNVGECVAIVVYLLSFNSDYLKRSVLLLIDDKFMTGSSVTCETWMRQPQLGLQVIYHFLSSSDASVVPVLLNLVRHTAPLWGPQEFKQTVAFLVDGDSTGVNVRAQVVELVIQLLKQGDLSPDAIRGSTGVDYVFCVLDSQEEACRHGALKLLTLLMRDGKTSRWFERANGFEILCKILQQHEVTILTCSALIELSLTEQSTLILFPQAMQIVLEVLSHCDKTDVILCALKMVLTVLENPYSVSTILAHGGIDWCRRFLHQLRVTSISDVVSEDPRVKAVVGLKQSPMQKVIGRLLMCGIFRDQVKHLRLKELTDNESLHFLAIREVVDHFDKDPEIPSFQASNVCRCLASLFEPLLETFPITDPSFYLNVVRIINRIANQNTDLIRNAMKEAALLDLRDSLILHCLRLPLTKAGAFSIMQGLSFEWIAEKQVFRDAGGILHLLHMFHEFPEERDLQIGIGCVIRNVICVIQENRKALLRMLEDGEISSCFIPEYNHKASEMEDDANDEVDRTEEGSKIMITFLDWYTDESQRQRYEATKSRIAEKLSQMEAQVKKAREKAVGKQAKRLKQQQERSWKASQSLEKTLSEADTRRSNLMNQLRMISRQQQAAWLQERDAATEEGGRELERVASV</sequence>
<reference evidence="5" key="2">
    <citation type="submission" date="2012-11" db="EMBL/GenBank/DDBJ databases">
        <authorList>
            <person name="Kuo A."/>
            <person name="Curtis B.A."/>
            <person name="Tanifuji G."/>
            <person name="Burki F."/>
            <person name="Gruber A."/>
            <person name="Irimia M."/>
            <person name="Maruyama S."/>
            <person name="Arias M.C."/>
            <person name="Ball S.G."/>
            <person name="Gile G.H."/>
            <person name="Hirakawa Y."/>
            <person name="Hopkins J.F."/>
            <person name="Rensing S.A."/>
            <person name="Schmutz J."/>
            <person name="Symeonidi A."/>
            <person name="Elias M."/>
            <person name="Eveleigh R.J."/>
            <person name="Herman E.K."/>
            <person name="Klute M.J."/>
            <person name="Nakayama T."/>
            <person name="Obornik M."/>
            <person name="Reyes-Prieto A."/>
            <person name="Armbrust E.V."/>
            <person name="Aves S.J."/>
            <person name="Beiko R.G."/>
            <person name="Coutinho P."/>
            <person name="Dacks J.B."/>
            <person name="Durnford D.G."/>
            <person name="Fast N.M."/>
            <person name="Green B.R."/>
            <person name="Grisdale C."/>
            <person name="Hempe F."/>
            <person name="Henrissat B."/>
            <person name="Hoppner M.P."/>
            <person name="Ishida K.-I."/>
            <person name="Kim E."/>
            <person name="Koreny L."/>
            <person name="Kroth P.G."/>
            <person name="Liu Y."/>
            <person name="Malik S.-B."/>
            <person name="Maier U.G."/>
            <person name="McRose D."/>
            <person name="Mock T."/>
            <person name="Neilson J.A."/>
            <person name="Onodera N.T."/>
            <person name="Poole A.M."/>
            <person name="Pritham E.J."/>
            <person name="Richards T.A."/>
            <person name="Rocap G."/>
            <person name="Roy S.W."/>
            <person name="Sarai C."/>
            <person name="Schaack S."/>
            <person name="Shirato S."/>
            <person name="Slamovits C.H."/>
            <person name="Spencer D.F."/>
            <person name="Suzuki S."/>
            <person name="Worden A.Z."/>
            <person name="Zauner S."/>
            <person name="Barry K."/>
            <person name="Bell C."/>
            <person name="Bharti A.K."/>
            <person name="Crow J.A."/>
            <person name="Grimwood J."/>
            <person name="Kramer R."/>
            <person name="Lindquist E."/>
            <person name="Lucas S."/>
            <person name="Salamov A."/>
            <person name="McFadden G.I."/>
            <person name="Lane C.E."/>
            <person name="Keeling P.J."/>
            <person name="Gray M.W."/>
            <person name="Grigoriev I.V."/>
            <person name="Archibald J.M."/>
        </authorList>
    </citation>
    <scope>NUCLEOTIDE SEQUENCE</scope>
    <source>
        <strain evidence="5">CCMP2712</strain>
    </source>
</reference>
<feature type="region of interest" description="Disordered" evidence="2">
    <location>
        <begin position="2045"/>
        <end position="2078"/>
    </location>
</feature>
<dbReference type="OMA" id="MGTIHFF"/>
<evidence type="ECO:0000256" key="2">
    <source>
        <dbReference type="SAM" id="MobiDB-lite"/>
    </source>
</evidence>
<reference evidence="3 5" key="1">
    <citation type="journal article" date="2012" name="Nature">
        <title>Algal genomes reveal evolutionary mosaicism and the fate of nucleomorphs.</title>
        <authorList>
            <consortium name="DOE Joint Genome Institute"/>
            <person name="Curtis B.A."/>
            <person name="Tanifuji G."/>
            <person name="Burki F."/>
            <person name="Gruber A."/>
            <person name="Irimia M."/>
            <person name="Maruyama S."/>
            <person name="Arias M.C."/>
            <person name="Ball S.G."/>
            <person name="Gile G.H."/>
            <person name="Hirakawa Y."/>
            <person name="Hopkins J.F."/>
            <person name="Kuo A."/>
            <person name="Rensing S.A."/>
            <person name="Schmutz J."/>
            <person name="Symeonidi A."/>
            <person name="Elias M."/>
            <person name="Eveleigh R.J."/>
            <person name="Herman E.K."/>
            <person name="Klute M.J."/>
            <person name="Nakayama T."/>
            <person name="Obornik M."/>
            <person name="Reyes-Prieto A."/>
            <person name="Armbrust E.V."/>
            <person name="Aves S.J."/>
            <person name="Beiko R.G."/>
            <person name="Coutinho P."/>
            <person name="Dacks J.B."/>
            <person name="Durnford D.G."/>
            <person name="Fast N.M."/>
            <person name="Green B.R."/>
            <person name="Grisdale C.J."/>
            <person name="Hempel F."/>
            <person name="Henrissat B."/>
            <person name="Hoppner M.P."/>
            <person name="Ishida K."/>
            <person name="Kim E."/>
            <person name="Koreny L."/>
            <person name="Kroth P.G."/>
            <person name="Liu Y."/>
            <person name="Malik S.B."/>
            <person name="Maier U.G."/>
            <person name="McRose D."/>
            <person name="Mock T."/>
            <person name="Neilson J.A."/>
            <person name="Onodera N.T."/>
            <person name="Poole A.M."/>
            <person name="Pritham E.J."/>
            <person name="Richards T.A."/>
            <person name="Rocap G."/>
            <person name="Roy S.W."/>
            <person name="Sarai C."/>
            <person name="Schaack S."/>
            <person name="Shirato S."/>
            <person name="Slamovits C.H."/>
            <person name="Spencer D.F."/>
            <person name="Suzuki S."/>
            <person name="Worden A.Z."/>
            <person name="Zauner S."/>
            <person name="Barry K."/>
            <person name="Bell C."/>
            <person name="Bharti A.K."/>
            <person name="Crow J.A."/>
            <person name="Grimwood J."/>
            <person name="Kramer R."/>
            <person name="Lindquist E."/>
            <person name="Lucas S."/>
            <person name="Salamov A."/>
            <person name="McFadden G.I."/>
            <person name="Lane C.E."/>
            <person name="Keeling P.J."/>
            <person name="Gray M.W."/>
            <person name="Grigoriev I.V."/>
            <person name="Archibald J.M."/>
        </authorList>
    </citation>
    <scope>NUCLEOTIDE SEQUENCE</scope>
    <source>
        <strain evidence="3 5">CCMP2712</strain>
    </source>
</reference>
<dbReference type="PaxDb" id="55529-EKX32966"/>
<dbReference type="InterPro" id="IPR050865">
    <property type="entry name" value="BEACH_Domain"/>
</dbReference>
<dbReference type="InterPro" id="IPR016024">
    <property type="entry name" value="ARM-type_fold"/>
</dbReference>
<dbReference type="PANTHER" id="PTHR13743:SF123">
    <property type="entry name" value="PROTEIN FAN"/>
    <property type="match status" value="1"/>
</dbReference>
<dbReference type="Gene3D" id="2.60.120.200">
    <property type="match status" value="1"/>
</dbReference>
<evidence type="ECO:0000313" key="4">
    <source>
        <dbReference type="EnsemblProtists" id="EKX32966"/>
    </source>
</evidence>
<proteinExistence type="predicted"/>
<feature type="coiled-coil region" evidence="1">
    <location>
        <begin position="334"/>
        <end position="361"/>
    </location>
</feature>
<keyword evidence="5" id="KW-1185">Reference proteome</keyword>
<evidence type="ECO:0000313" key="3">
    <source>
        <dbReference type="EMBL" id="EKX32966.1"/>
    </source>
</evidence>
<feature type="region of interest" description="Disordered" evidence="2">
    <location>
        <begin position="2101"/>
        <end position="2120"/>
    </location>
</feature>
<accession>L1I9N6</accession>
<dbReference type="Gene3D" id="1.25.10.10">
    <property type="entry name" value="Leucine-rich Repeat Variant"/>
    <property type="match status" value="3"/>
</dbReference>
<name>L1I9N6_GUITC</name>
<feature type="region of interest" description="Disordered" evidence="2">
    <location>
        <begin position="300"/>
        <end position="322"/>
    </location>
</feature>
<feature type="region of interest" description="Disordered" evidence="2">
    <location>
        <begin position="903"/>
        <end position="946"/>
    </location>
</feature>